<keyword evidence="4" id="KW-0804">Transcription</keyword>
<keyword evidence="5" id="KW-0539">Nucleus</keyword>
<dbReference type="EMBL" id="CAJMWT010005169">
    <property type="protein sequence ID" value="CAE6502487.1"/>
    <property type="molecule type" value="Genomic_DNA"/>
</dbReference>
<dbReference type="GO" id="GO:0004672">
    <property type="term" value="F:protein kinase activity"/>
    <property type="evidence" value="ECO:0007669"/>
    <property type="project" value="InterPro"/>
</dbReference>
<proteinExistence type="predicted"/>
<reference evidence="8" key="1">
    <citation type="submission" date="2021-01" db="EMBL/GenBank/DDBJ databases">
        <authorList>
            <person name="Kaushik A."/>
        </authorList>
    </citation>
    <scope>NUCLEOTIDE SEQUENCE</scope>
    <source>
        <strain evidence="8">AG2-2IIIB</strain>
    </source>
</reference>
<dbReference type="PANTHER" id="PTHR31845">
    <property type="entry name" value="FINGER DOMAIN PROTEIN, PUTATIVE-RELATED"/>
    <property type="match status" value="1"/>
</dbReference>
<dbReference type="AlphaFoldDB" id="A0A8H3H747"/>
<keyword evidence="2" id="KW-0805">Transcription regulation</keyword>
<dbReference type="InterPro" id="IPR011009">
    <property type="entry name" value="Kinase-like_dom_sf"/>
</dbReference>
<dbReference type="GO" id="GO:0008270">
    <property type="term" value="F:zinc ion binding"/>
    <property type="evidence" value="ECO:0007669"/>
    <property type="project" value="InterPro"/>
</dbReference>
<dbReference type="InterPro" id="IPR001245">
    <property type="entry name" value="Ser-Thr/Tyr_kinase_cat_dom"/>
</dbReference>
<dbReference type="GO" id="GO:0005634">
    <property type="term" value="C:nucleus"/>
    <property type="evidence" value="ECO:0007669"/>
    <property type="project" value="UniProtKB-SubCell"/>
</dbReference>
<evidence type="ECO:0000256" key="6">
    <source>
        <dbReference type="SAM" id="MobiDB-lite"/>
    </source>
</evidence>
<accession>A0A8H3H747</accession>
<comment type="subcellular location">
    <subcellularLocation>
        <location evidence="1">Nucleus</location>
    </subcellularLocation>
</comment>
<evidence type="ECO:0000256" key="2">
    <source>
        <dbReference type="ARBA" id="ARBA00023015"/>
    </source>
</evidence>
<dbReference type="SMART" id="SM00906">
    <property type="entry name" value="Fungal_trans"/>
    <property type="match status" value="1"/>
</dbReference>
<dbReference type="Pfam" id="PF07714">
    <property type="entry name" value="PK_Tyr_Ser-Thr"/>
    <property type="match status" value="1"/>
</dbReference>
<evidence type="ECO:0000256" key="5">
    <source>
        <dbReference type="ARBA" id="ARBA00023242"/>
    </source>
</evidence>
<sequence>MNLDNRLSLADSRQSAPVAVDDIQRVPVESKFLARGAAADVWLAPSADIHGRKHVIKIFRVDLRTLQDHCNPRGSRTAEQLWSDFIQTLRLKVEIWEALRHDNIVGVLGIHEEPDLRVEFCASGAASRYLEKHLDDHIRLRKRMILDLLAGIVYLHSQKPPVVHGCICMDKLLVDSQGRTKVSEFGLASLVERFGLFAPSISQSNRTRWLSPELLDTDADEQPPVCTTESDIWALGCTLFEIMSGKLPYFKLKHDLRVQREILSKKPPGRQDSCLAPEFVPFWLLLTQCWSWAPEQRPVADSPDNSILLLLSTQRIPPEQVRESALPGIPPPLDAQAEVFTISPSNDISNIIVVEPKIPAVPHSLMMDPFLPVSISEKSLTSSYSAWKPPSLEDIGALPRVFPGRARPIEPDIEHAYNATRYPSGKRKWTRACIRYRKYKSECRLDSQGAMKCERCQASGSECRFVDSRRGKEPKFVLDQLNSSDEEQDVVPTNKGKSRAEFRPLGSQKQSEDSSILEHEVLYSESTVGPEVISEGQAVPKILALRIITDEEAEHLFQIFHQKLDPSIGIIDPRIHNMMRIKSRSEILFTAICAIASRYWTERPDAYTMLMPYTQTAVQVSLDGPKSIESCQALLLLSIYHPPTQNWEDDRSWLYLGHAIRLAQDLQLNTWDAKAYFGETEDPEVLNGARTWLLCFKMDCELATFYGRPATILSDRITQSPSDWWRSPKYDGCLDAQLSDDTQLSSLTNHYWSLLCPDSNDSGESDNDAISRSSILDAFENDLSSLEQRVVRANSMDAEPSILSFQYRATLSIYAANLYQTSRKIAYHRLRISSFRLENAYQSVSESRSVILSQSFSAASEVLRVTNEDMLTHEFYRYAPNIDWIPSVHTAVFLIKLARPRNPRPSELILSQVQREEALSLIRKFIFTLEMNAVDARHTLAVYARLLTYSLGEHERTTMGDAPDPETLSFAPGLENLGWEVSLLLGMSTLNGGFWDNLLLPGMM</sequence>
<keyword evidence="3" id="KW-0238">DNA-binding</keyword>
<gene>
    <name evidence="8" type="ORF">RDB_LOCUS141342</name>
</gene>
<dbReference type="GO" id="GO:0005524">
    <property type="term" value="F:ATP binding"/>
    <property type="evidence" value="ECO:0007669"/>
    <property type="project" value="InterPro"/>
</dbReference>
<evidence type="ECO:0000259" key="7">
    <source>
        <dbReference type="PROSITE" id="PS50011"/>
    </source>
</evidence>
<dbReference type="Gene3D" id="4.10.240.10">
    <property type="entry name" value="Zn(2)-C6 fungal-type DNA-binding domain"/>
    <property type="match status" value="1"/>
</dbReference>
<dbReference type="PANTHER" id="PTHR31845:SF19">
    <property type="entry name" value="TRANSCRIPTION FACTOR DOMAIN-CONTAINING PROTEIN"/>
    <property type="match status" value="1"/>
</dbReference>
<dbReference type="InterPro" id="IPR007219">
    <property type="entry name" value="XnlR_reg_dom"/>
</dbReference>
<feature type="region of interest" description="Disordered" evidence="6">
    <location>
        <begin position="483"/>
        <end position="512"/>
    </location>
</feature>
<dbReference type="InterPro" id="IPR051089">
    <property type="entry name" value="prtT"/>
</dbReference>
<protein>
    <recommendedName>
        <fullName evidence="7">Protein kinase domain-containing protein</fullName>
    </recommendedName>
</protein>
<dbReference type="Pfam" id="PF04082">
    <property type="entry name" value="Fungal_trans"/>
    <property type="match status" value="1"/>
</dbReference>
<evidence type="ECO:0000313" key="9">
    <source>
        <dbReference type="Proteomes" id="UP000663843"/>
    </source>
</evidence>
<organism evidence="8 9">
    <name type="scientific">Rhizoctonia solani</name>
    <dbReference type="NCBI Taxonomy" id="456999"/>
    <lineage>
        <taxon>Eukaryota</taxon>
        <taxon>Fungi</taxon>
        <taxon>Dikarya</taxon>
        <taxon>Basidiomycota</taxon>
        <taxon>Agaricomycotina</taxon>
        <taxon>Agaricomycetes</taxon>
        <taxon>Cantharellales</taxon>
        <taxon>Ceratobasidiaceae</taxon>
        <taxon>Rhizoctonia</taxon>
    </lineage>
</organism>
<dbReference type="InterPro" id="IPR000719">
    <property type="entry name" value="Prot_kinase_dom"/>
</dbReference>
<dbReference type="Proteomes" id="UP000663843">
    <property type="component" value="Unassembled WGS sequence"/>
</dbReference>
<dbReference type="CDD" id="cd12148">
    <property type="entry name" value="fungal_TF_MHR"/>
    <property type="match status" value="1"/>
</dbReference>
<dbReference type="GO" id="GO:0000981">
    <property type="term" value="F:DNA-binding transcription factor activity, RNA polymerase II-specific"/>
    <property type="evidence" value="ECO:0007669"/>
    <property type="project" value="InterPro"/>
</dbReference>
<evidence type="ECO:0000313" key="8">
    <source>
        <dbReference type="EMBL" id="CAE6502487.1"/>
    </source>
</evidence>
<dbReference type="InterPro" id="IPR036864">
    <property type="entry name" value="Zn2-C6_fun-type_DNA-bd_sf"/>
</dbReference>
<dbReference type="GO" id="GO:0000976">
    <property type="term" value="F:transcription cis-regulatory region binding"/>
    <property type="evidence" value="ECO:0007669"/>
    <property type="project" value="TreeGrafter"/>
</dbReference>
<evidence type="ECO:0000256" key="1">
    <source>
        <dbReference type="ARBA" id="ARBA00004123"/>
    </source>
</evidence>
<dbReference type="GO" id="GO:0006351">
    <property type="term" value="P:DNA-templated transcription"/>
    <property type="evidence" value="ECO:0007669"/>
    <property type="project" value="InterPro"/>
</dbReference>
<evidence type="ECO:0000256" key="4">
    <source>
        <dbReference type="ARBA" id="ARBA00023163"/>
    </source>
</evidence>
<dbReference type="Gene3D" id="1.10.510.10">
    <property type="entry name" value="Transferase(Phosphotransferase) domain 1"/>
    <property type="match status" value="1"/>
</dbReference>
<dbReference type="SUPFAM" id="SSF56112">
    <property type="entry name" value="Protein kinase-like (PK-like)"/>
    <property type="match status" value="1"/>
</dbReference>
<comment type="caution">
    <text evidence="8">The sequence shown here is derived from an EMBL/GenBank/DDBJ whole genome shotgun (WGS) entry which is preliminary data.</text>
</comment>
<evidence type="ECO:0000256" key="3">
    <source>
        <dbReference type="ARBA" id="ARBA00023125"/>
    </source>
</evidence>
<dbReference type="PROSITE" id="PS50011">
    <property type="entry name" value="PROTEIN_KINASE_DOM"/>
    <property type="match status" value="1"/>
</dbReference>
<feature type="domain" description="Protein kinase" evidence="7">
    <location>
        <begin position="27"/>
        <end position="309"/>
    </location>
</feature>
<name>A0A8H3H747_9AGAM</name>